<dbReference type="SUPFAM" id="SSF53474">
    <property type="entry name" value="alpha/beta-Hydrolases"/>
    <property type="match status" value="1"/>
</dbReference>
<dbReference type="GO" id="GO:0052689">
    <property type="term" value="F:carboxylic ester hydrolase activity"/>
    <property type="evidence" value="ECO:0007669"/>
    <property type="project" value="TreeGrafter"/>
</dbReference>
<dbReference type="EMBL" id="NAJO01000062">
    <property type="protein sequence ID" value="OQN96764.1"/>
    <property type="molecule type" value="Genomic_DNA"/>
</dbReference>
<dbReference type="InterPro" id="IPR002018">
    <property type="entry name" value="CarbesteraseB"/>
</dbReference>
<evidence type="ECO:0000256" key="2">
    <source>
        <dbReference type="ARBA" id="ARBA00022801"/>
    </source>
</evidence>
<feature type="chain" id="PRO_5012618989" description="Carboxylesterase type B domain-containing protein" evidence="3">
    <location>
        <begin position="25"/>
        <end position="519"/>
    </location>
</feature>
<dbReference type="InterPro" id="IPR050654">
    <property type="entry name" value="AChE-related_enzymes"/>
</dbReference>
<gene>
    <name evidence="5" type="ORF">B0A48_17188</name>
</gene>
<feature type="signal peptide" evidence="3">
    <location>
        <begin position="1"/>
        <end position="24"/>
    </location>
</feature>
<dbReference type="PROSITE" id="PS00941">
    <property type="entry name" value="CARBOXYLESTERASE_B_2"/>
    <property type="match status" value="1"/>
</dbReference>
<evidence type="ECO:0000256" key="1">
    <source>
        <dbReference type="ARBA" id="ARBA00005964"/>
    </source>
</evidence>
<dbReference type="STRING" id="1507870.A0A1V8SC30"/>
<comment type="similarity">
    <text evidence="1">Belongs to the type-B carboxylesterase/lipase family.</text>
</comment>
<dbReference type="InterPro" id="IPR029058">
    <property type="entry name" value="AB_hydrolase_fold"/>
</dbReference>
<feature type="domain" description="Carboxylesterase type B" evidence="4">
    <location>
        <begin position="377"/>
        <end position="502"/>
    </location>
</feature>
<feature type="domain" description="Carboxylesterase type B" evidence="4">
    <location>
        <begin position="43"/>
        <end position="372"/>
    </location>
</feature>
<proteinExistence type="inferred from homology"/>
<name>A0A1V8SC30_9PEZI</name>
<accession>A0A1V8SC30</accession>
<dbReference type="Pfam" id="PF00135">
    <property type="entry name" value="COesterase"/>
    <property type="match status" value="2"/>
</dbReference>
<evidence type="ECO:0000259" key="4">
    <source>
        <dbReference type="Pfam" id="PF00135"/>
    </source>
</evidence>
<dbReference type="InterPro" id="IPR019819">
    <property type="entry name" value="Carboxylesterase_B_CS"/>
</dbReference>
<organism evidence="5 6">
    <name type="scientific">Cryoendolithus antarcticus</name>
    <dbReference type="NCBI Taxonomy" id="1507870"/>
    <lineage>
        <taxon>Eukaryota</taxon>
        <taxon>Fungi</taxon>
        <taxon>Dikarya</taxon>
        <taxon>Ascomycota</taxon>
        <taxon>Pezizomycotina</taxon>
        <taxon>Dothideomycetes</taxon>
        <taxon>Dothideomycetidae</taxon>
        <taxon>Cladosporiales</taxon>
        <taxon>Cladosporiaceae</taxon>
        <taxon>Cryoendolithus</taxon>
    </lineage>
</organism>
<keyword evidence="6" id="KW-1185">Reference proteome</keyword>
<keyword evidence="3" id="KW-0732">Signal</keyword>
<reference evidence="6" key="1">
    <citation type="submission" date="2017-03" db="EMBL/GenBank/DDBJ databases">
        <title>Genomes of endolithic fungi from Antarctica.</title>
        <authorList>
            <person name="Coleine C."/>
            <person name="Masonjones S."/>
            <person name="Stajich J.E."/>
        </authorList>
    </citation>
    <scope>NUCLEOTIDE SEQUENCE [LARGE SCALE GENOMIC DNA]</scope>
    <source>
        <strain evidence="6">CCFEE 5527</strain>
    </source>
</reference>
<evidence type="ECO:0000313" key="5">
    <source>
        <dbReference type="EMBL" id="OQN96764.1"/>
    </source>
</evidence>
<dbReference type="PANTHER" id="PTHR43918:SF4">
    <property type="entry name" value="CARBOXYLIC ESTER HYDROLASE"/>
    <property type="match status" value="1"/>
</dbReference>
<evidence type="ECO:0000256" key="3">
    <source>
        <dbReference type="SAM" id="SignalP"/>
    </source>
</evidence>
<sequence>MKTPILVSALAAGAACAPTWPSHGKPEHGWPDHGWHGKGDGLSIQTSSGLVHGFVNSTAPAVRQFLGVPYAEPPVGSLRFAPPVRKSSAGSIDATSWAPSCMQQAGSGKTIYTEQVPQFLINGGQSEDCLYLNIWAPAVEACEQEKLPVFVYVPGGGFTSGGADSVYKIPDKWIQRAQSHIVVVMNYRVNVFGFPNAKALDNRNVGLLDQRMVVEWTRDNIAAFGGDPERITFWGQSAGGASTSLYAYAWASDPIITGSISDSGVAGVAGGGDIAQTNFTSLAGLVGCGNSASDDAEIACVRKVDAVTLEKTLSNYINAGVGPKLSFTPVPDGITVFSNYSDRAAKGLVAKIPAIIGSNANEGTGFVPFTPDGPGAAVLQNVTNNVIACPVAKEVVNRATHKIDPTYRYQYAGNFSNVSPLPWMGAYHSSELPLIFGTHYEFRGNSTEYEYEVSRFLEALWLSFARFPSVAPTAPLPAGGNFVWPDFDTSTDSLVRFANGNELVATSSDQVIDKACGLA</sequence>
<dbReference type="InParanoid" id="A0A1V8SC30"/>
<dbReference type="AlphaFoldDB" id="A0A1V8SC30"/>
<keyword evidence="2" id="KW-0378">Hydrolase</keyword>
<dbReference type="Proteomes" id="UP000192596">
    <property type="component" value="Unassembled WGS sequence"/>
</dbReference>
<dbReference type="PROSITE" id="PS51257">
    <property type="entry name" value="PROKAR_LIPOPROTEIN"/>
    <property type="match status" value="1"/>
</dbReference>
<comment type="caution">
    <text evidence="5">The sequence shown here is derived from an EMBL/GenBank/DDBJ whole genome shotgun (WGS) entry which is preliminary data.</text>
</comment>
<dbReference type="Gene3D" id="3.40.50.1820">
    <property type="entry name" value="alpha/beta hydrolase"/>
    <property type="match status" value="1"/>
</dbReference>
<dbReference type="OrthoDB" id="408631at2759"/>
<evidence type="ECO:0000313" key="6">
    <source>
        <dbReference type="Proteomes" id="UP000192596"/>
    </source>
</evidence>
<dbReference type="PANTHER" id="PTHR43918">
    <property type="entry name" value="ACETYLCHOLINESTERASE"/>
    <property type="match status" value="1"/>
</dbReference>
<protein>
    <recommendedName>
        <fullName evidence="4">Carboxylesterase type B domain-containing protein</fullName>
    </recommendedName>
</protein>